<dbReference type="InterPro" id="IPR011990">
    <property type="entry name" value="TPR-like_helical_dom_sf"/>
</dbReference>
<dbReference type="RefSeq" id="WP_111595709.1">
    <property type="nucleotide sequence ID" value="NZ_QLLL01000001.1"/>
</dbReference>
<comment type="subcellular location">
    <subcellularLocation>
        <location evidence="1">Cell outer membrane</location>
    </subcellularLocation>
</comment>
<dbReference type="Pfam" id="PF07980">
    <property type="entry name" value="SusD_RagB"/>
    <property type="match status" value="1"/>
</dbReference>
<feature type="domain" description="RagB/SusD" evidence="6">
    <location>
        <begin position="336"/>
        <end position="465"/>
    </location>
</feature>
<sequence length="466" mass="53040">MKRMNLYIATGALAVSMLSSCTKDFLVKEPISDATPEKVSAEPLLKGAYQNMYDEYYTYDYVVNGDVQSDNAYAGGDNANIFAIDKFTMNASNANLKRDWRYLYADIKNCNIVLDAVANSVDKTITEERRQQILGEASFLRAWHYFNLIRTWKEVPIVDQVKSSLPDIFPSKSSTEAVYAFIIKDLEYSLERISDQRTNKAVASKGAVYALLAKVYAQKPNPDYAKVLEYCKEVEKLGYDLTPNFSTLFAPLAANNIESIWETTYDGKQNQNWMAGMNTPFMWGDWKKFNIPSHEIVKAFTAENDSVRGKASLVYVTPNWNDDYWTKPLPVIGKYTDADGRNTAYRLRYADILLLRAEALVELNQLDNSVNGAQYYINKVRTRAILNPTPARTQAELRLAVEKERQLELAFEGHRMFDLIRTKRAVTVMNAAKDGNGNNLNYGVTEDKLYWPISQDEIDTNPNINK</sequence>
<keyword evidence="9" id="KW-1185">Reference proteome</keyword>
<gene>
    <name evidence="8" type="ORF">LX64_00169</name>
</gene>
<evidence type="ECO:0000313" key="9">
    <source>
        <dbReference type="Proteomes" id="UP000249547"/>
    </source>
</evidence>
<comment type="similarity">
    <text evidence="2">Belongs to the SusD family.</text>
</comment>
<accession>A0A327R2V8</accession>
<comment type="caution">
    <text evidence="8">The sequence shown here is derived from an EMBL/GenBank/DDBJ whole genome shotgun (WGS) entry which is preliminary data.</text>
</comment>
<dbReference type="InterPro" id="IPR012944">
    <property type="entry name" value="SusD_RagB_dom"/>
</dbReference>
<dbReference type="SUPFAM" id="SSF48452">
    <property type="entry name" value="TPR-like"/>
    <property type="match status" value="1"/>
</dbReference>
<evidence type="ECO:0000256" key="3">
    <source>
        <dbReference type="ARBA" id="ARBA00022729"/>
    </source>
</evidence>
<dbReference type="AlphaFoldDB" id="A0A327R2V8"/>
<dbReference type="GO" id="GO:0009279">
    <property type="term" value="C:cell outer membrane"/>
    <property type="evidence" value="ECO:0007669"/>
    <property type="project" value="UniProtKB-SubCell"/>
</dbReference>
<dbReference type="EMBL" id="QLLL01000001">
    <property type="protein sequence ID" value="RAJ10565.1"/>
    <property type="molecule type" value="Genomic_DNA"/>
</dbReference>
<proteinExistence type="inferred from homology"/>
<feature type="domain" description="SusD-like N-terminal" evidence="7">
    <location>
        <begin position="24"/>
        <end position="216"/>
    </location>
</feature>
<evidence type="ECO:0000259" key="6">
    <source>
        <dbReference type="Pfam" id="PF07980"/>
    </source>
</evidence>
<protein>
    <submittedName>
        <fullName evidence="8">SusD-like starch-binding protein associating with outer membrane</fullName>
    </submittedName>
</protein>
<dbReference type="OrthoDB" id="9792139at2"/>
<dbReference type="InterPro" id="IPR033985">
    <property type="entry name" value="SusD-like_N"/>
</dbReference>
<keyword evidence="3" id="KW-0732">Signal</keyword>
<evidence type="ECO:0000313" key="8">
    <source>
        <dbReference type="EMBL" id="RAJ10565.1"/>
    </source>
</evidence>
<dbReference type="Gene3D" id="1.25.40.390">
    <property type="match status" value="1"/>
</dbReference>
<keyword evidence="4" id="KW-0472">Membrane</keyword>
<dbReference type="CDD" id="cd08977">
    <property type="entry name" value="SusD"/>
    <property type="match status" value="1"/>
</dbReference>
<dbReference type="PROSITE" id="PS51257">
    <property type="entry name" value="PROKAR_LIPOPROTEIN"/>
    <property type="match status" value="1"/>
</dbReference>
<evidence type="ECO:0000256" key="2">
    <source>
        <dbReference type="ARBA" id="ARBA00006275"/>
    </source>
</evidence>
<name>A0A327R2V8_9BACT</name>
<evidence type="ECO:0000256" key="4">
    <source>
        <dbReference type="ARBA" id="ARBA00023136"/>
    </source>
</evidence>
<keyword evidence="5" id="KW-0998">Cell outer membrane</keyword>
<dbReference type="Pfam" id="PF14322">
    <property type="entry name" value="SusD-like_3"/>
    <property type="match status" value="1"/>
</dbReference>
<reference evidence="8 9" key="1">
    <citation type="submission" date="2018-06" db="EMBL/GenBank/DDBJ databases">
        <title>Genomic Encyclopedia of Archaeal and Bacterial Type Strains, Phase II (KMG-II): from individual species to whole genera.</title>
        <authorList>
            <person name="Goeker M."/>
        </authorList>
    </citation>
    <scope>NUCLEOTIDE SEQUENCE [LARGE SCALE GENOMIC DNA]</scope>
    <source>
        <strain evidence="8 9">DSM 23857</strain>
    </source>
</reference>
<dbReference type="Proteomes" id="UP000249547">
    <property type="component" value="Unassembled WGS sequence"/>
</dbReference>
<evidence type="ECO:0000256" key="5">
    <source>
        <dbReference type="ARBA" id="ARBA00023237"/>
    </source>
</evidence>
<evidence type="ECO:0000256" key="1">
    <source>
        <dbReference type="ARBA" id="ARBA00004442"/>
    </source>
</evidence>
<evidence type="ECO:0000259" key="7">
    <source>
        <dbReference type="Pfam" id="PF14322"/>
    </source>
</evidence>
<organism evidence="8 9">
    <name type="scientific">Chitinophaga skermanii</name>
    <dbReference type="NCBI Taxonomy" id="331697"/>
    <lineage>
        <taxon>Bacteria</taxon>
        <taxon>Pseudomonadati</taxon>
        <taxon>Bacteroidota</taxon>
        <taxon>Chitinophagia</taxon>
        <taxon>Chitinophagales</taxon>
        <taxon>Chitinophagaceae</taxon>
        <taxon>Chitinophaga</taxon>
    </lineage>
</organism>